<dbReference type="InterPro" id="IPR051954">
    <property type="entry name" value="tRNA_methyltransferase_THADA"/>
</dbReference>
<comment type="function">
    <text evidence="3">Together with methyltransferase FTSJ1, methylates the 2'-O-ribose of nucleotides at position 32 of the anticodon loop of substrate tRNAs.</text>
</comment>
<evidence type="ECO:0000256" key="2">
    <source>
        <dbReference type="ARBA" id="ARBA00022694"/>
    </source>
</evidence>
<feature type="domain" description="tRNA (32-2'-O)-methyltransferase regulator THADA-like C-terminal TPR repeats region" evidence="7">
    <location>
        <begin position="1158"/>
        <end position="1324"/>
    </location>
</feature>
<dbReference type="InterPro" id="IPR016024">
    <property type="entry name" value="ARM-type_fold"/>
</dbReference>
<sequence length="1754" mass="198446">MAPHSKTKLVASFSKDVKIYLHNLFAATDVWKHYSILDECLNDKASNWKTKFNEICTISFTDNHCDDELVQILSNLFVFCMVKHPCKSILKSILKDCSDKKPAVFIHVTKAFTDLCQSCTTLDVSACQIIQTYELSISSNFLNEELQYDTIIGAVDCIKQHIKVLQQNETKLPVETSVLNLLSDDLKCLNSFLNKHEFFCNKKAIELSLCYLQDACVYLLKQEQYEGACWNAAALLLPNLVLTVSTLSFYEMVYTVFSMEKSFTLLKDTNSNLCQSAKLAVCNGILVFLSHEHTNLYEEQCETQQAKPNATKLCTIMMKAFDWVKLMSKCIIGIPDEIAFGRCILQWCITLRVHVKKVNLTNEDFSHVLKWIMPQICMGLDHATDLVRHQTRDALENILKVAYWLSQNELANFDFVRGMLVDVLKWSWHKRALYVAINCILQHVSPSNVTNHQPDIVSKILSAICDQSLAPYASNLFCTLAQTTLDLCSDEQSAHFDFIMPILEALQKYDEHHSRLLLDYCLKKILKLFGTKGLNYIISNFAIEKDRRLNILIMCLSTAQQLGLLQKREKPLENDDWRPGVKFLVIKQALVHPSSQIRIDAFSLICNCWKPSELLQAVDLDLIVCSIPYNLTVQCPAFRQQLLCLLKKLLSRIKLNHQKVCKELLKKNSPISCDELTAFKNRYESFMKWLIDFLFDQLFEGACFSRRYVCLILLTTLFEISGQGQGLCPNMKTILSKDRIDTLYRTMHDNYEENRELALKLMTSYGANALVKNHFEKNHLQEQEDCAIKQCRKTYKPEECKDAAFQLRLIVELSNNCLTKVLGICQSILAQLNTDLQMAETNLWQALSSSPLYASLYCIRMLLLNTQLCKIYGNTGWRELIQKCTKACFAVFEAVFPVVGSVSPEGHLPQMMDNTENDDKNSYDNLPDLLRPLVDSDTQSTHGDLDERLAAQRVLVSCWRSAKESSLLLETIAKNCPCDSTPDSCDGLVLRQQLLDIGLHLRRQLMNARHRGAFEIAYSAFKAYCPILWRNENHEMSSYVEKWANEIVDNICDPVKSKALCSTRRSAGLPFLAQALLGSEKNSKSRACLRHAMSSLLAILEDDEKSSTRFDVVSKVHALNVIRGLIRDASLGEEVQPFLSQCVIVAIKGIACRTWSVRNSSTLLFSALVTRIFGVKREKDLENSAKNRMSSHEFFTRLPNLREFLLNQLKQDTDDKTIVGVSYSLAVQKIEKHSRTYPILLLLSRLYPSPSSNESSTSCLNKFVPYLKRCLESPILKIRAMAATAISCVVPNSELTSTIHSLCVSTKHGSSQNHFHGCLLTLMRLQAKCALASCKNSSKLNSPDDVTIILSYLSSNYWIGSRCNRCPMSRALYLDLLIQVISDDENKVSENDDKRVTSLLMSLHKDAMIDVSAANGRCTPGQSFLDAAFGKFLVCLYLWQVSTTSSIGDVLSCDHVDIRVSALTTFENKFQQGYMIASKDREPLFNIMATLVEQEKDERVLRLVYGIFPHLTSAPNYEMIIRRGLHHAEQLSSYSSLLKAIVICLADLVGRALATNNSHHITDAQHRWLQLSLALFAPGVEDCTEVRRAFAESLAVVAFQLLVKQPAESPVFTAWRVLLAMLIDEDESVRLHASLLVHKVALQCGVREGAPFIDALALEVAMDCLFELHGTSHAEQCRNILRDVTAPSSVNGKSKEAKHDDVKLSRVFDRGETSTYVEAHVMSRLVGRFMTYDPARRHHQNSKGGYLETHSATR</sequence>
<evidence type="ECO:0000259" key="5">
    <source>
        <dbReference type="Pfam" id="PF10350"/>
    </source>
</evidence>
<feature type="domain" description="DUF2428" evidence="5">
    <location>
        <begin position="880"/>
        <end position="1156"/>
    </location>
</feature>
<dbReference type="GO" id="GO:0030488">
    <property type="term" value="P:tRNA methylation"/>
    <property type="evidence" value="ECO:0007669"/>
    <property type="project" value="TreeGrafter"/>
</dbReference>
<evidence type="ECO:0000256" key="4">
    <source>
        <dbReference type="ARBA" id="ARBA00035698"/>
    </source>
</evidence>
<dbReference type="InterPro" id="IPR056842">
    <property type="entry name" value="THADA-like_TPR_C"/>
</dbReference>
<feature type="domain" description="tRNA (32-2'-O)-methyltransferase regulator THADA-like TPR repeats region" evidence="6">
    <location>
        <begin position="501"/>
        <end position="721"/>
    </location>
</feature>
<comment type="similarity">
    <text evidence="1">Belongs to the THADA family.</text>
</comment>
<organism evidence="8">
    <name type="scientific">Phallusia mammillata</name>
    <dbReference type="NCBI Taxonomy" id="59560"/>
    <lineage>
        <taxon>Eukaryota</taxon>
        <taxon>Metazoa</taxon>
        <taxon>Chordata</taxon>
        <taxon>Tunicata</taxon>
        <taxon>Ascidiacea</taxon>
        <taxon>Phlebobranchia</taxon>
        <taxon>Ascidiidae</taxon>
        <taxon>Phallusia</taxon>
    </lineage>
</organism>
<gene>
    <name evidence="8" type="primary">Thada</name>
</gene>
<evidence type="ECO:0000259" key="7">
    <source>
        <dbReference type="Pfam" id="PF25151"/>
    </source>
</evidence>
<dbReference type="Pfam" id="PF10350">
    <property type="entry name" value="DUF2428"/>
    <property type="match status" value="1"/>
</dbReference>
<keyword evidence="2" id="KW-0819">tRNA processing</keyword>
<dbReference type="PANTHER" id="PTHR14387:SF7">
    <property type="entry name" value="THYROID ADENOMA-ASSOCIATED PROTEIN"/>
    <property type="match status" value="1"/>
</dbReference>
<dbReference type="GO" id="GO:0005829">
    <property type="term" value="C:cytosol"/>
    <property type="evidence" value="ECO:0007669"/>
    <property type="project" value="TreeGrafter"/>
</dbReference>
<dbReference type="InterPro" id="IPR019442">
    <property type="entry name" value="THADA/TRM732_DUF2428"/>
</dbReference>
<dbReference type="PANTHER" id="PTHR14387">
    <property type="entry name" value="THADA/DEATH RECEPTOR INTERACTING PROTEIN"/>
    <property type="match status" value="1"/>
</dbReference>
<evidence type="ECO:0000259" key="6">
    <source>
        <dbReference type="Pfam" id="PF25150"/>
    </source>
</evidence>
<evidence type="ECO:0000256" key="1">
    <source>
        <dbReference type="ARBA" id="ARBA00010409"/>
    </source>
</evidence>
<name>A0A6F9DU09_9ASCI</name>
<dbReference type="Pfam" id="PF25150">
    <property type="entry name" value="TPR_Trm732"/>
    <property type="match status" value="1"/>
</dbReference>
<reference evidence="8" key="1">
    <citation type="submission" date="2020-04" db="EMBL/GenBank/DDBJ databases">
        <authorList>
            <person name="Neveu A P."/>
        </authorList>
    </citation>
    <scope>NUCLEOTIDE SEQUENCE</scope>
    <source>
        <tissue evidence="8">Whole embryo</tissue>
    </source>
</reference>
<dbReference type="InterPro" id="IPR056843">
    <property type="entry name" value="THADA-like_TPR"/>
</dbReference>
<dbReference type="SUPFAM" id="SSF48371">
    <property type="entry name" value="ARM repeat"/>
    <property type="match status" value="2"/>
</dbReference>
<accession>A0A6F9DU09</accession>
<dbReference type="Pfam" id="PF25151">
    <property type="entry name" value="TPR_Trm732_C"/>
    <property type="match status" value="1"/>
</dbReference>
<proteinExistence type="evidence at transcript level"/>
<dbReference type="EMBL" id="LR791075">
    <property type="protein sequence ID" value="CAB3266937.1"/>
    <property type="molecule type" value="mRNA"/>
</dbReference>
<evidence type="ECO:0000256" key="3">
    <source>
        <dbReference type="ARBA" id="ARBA00035625"/>
    </source>
</evidence>
<evidence type="ECO:0000313" key="8">
    <source>
        <dbReference type="EMBL" id="CAB3266937.1"/>
    </source>
</evidence>
<protein>
    <recommendedName>
        <fullName evidence="4">tRNA (32-2'-O)-methyltransferase regulator THADA</fullName>
    </recommendedName>
</protein>